<dbReference type="InterPro" id="IPR008042">
    <property type="entry name" value="Retrotrans_Pao"/>
</dbReference>
<feature type="domain" description="Integrase catalytic" evidence="1">
    <location>
        <begin position="1411"/>
        <end position="1603"/>
    </location>
</feature>
<dbReference type="Pfam" id="PF17921">
    <property type="entry name" value="Integrase_H2C2"/>
    <property type="match status" value="1"/>
</dbReference>
<dbReference type="Gene3D" id="3.10.10.10">
    <property type="entry name" value="HIV Type 1 Reverse Transcriptase, subunit A, domain 1"/>
    <property type="match status" value="1"/>
</dbReference>
<dbReference type="InterPro" id="IPR043502">
    <property type="entry name" value="DNA/RNA_pol_sf"/>
</dbReference>
<organism evidence="2 3">
    <name type="scientific">Callosobruchus maculatus</name>
    <name type="common">Southern cowpea weevil</name>
    <name type="synonym">Pulse bruchid</name>
    <dbReference type="NCBI Taxonomy" id="64391"/>
    <lineage>
        <taxon>Eukaryota</taxon>
        <taxon>Metazoa</taxon>
        <taxon>Ecdysozoa</taxon>
        <taxon>Arthropoda</taxon>
        <taxon>Hexapoda</taxon>
        <taxon>Insecta</taxon>
        <taxon>Pterygota</taxon>
        <taxon>Neoptera</taxon>
        <taxon>Endopterygota</taxon>
        <taxon>Coleoptera</taxon>
        <taxon>Polyphaga</taxon>
        <taxon>Cucujiformia</taxon>
        <taxon>Chrysomeloidea</taxon>
        <taxon>Chrysomelidae</taxon>
        <taxon>Bruchinae</taxon>
        <taxon>Bruchini</taxon>
        <taxon>Callosobruchus</taxon>
    </lineage>
</organism>
<dbReference type="Pfam" id="PF03564">
    <property type="entry name" value="DUF1759"/>
    <property type="match status" value="1"/>
</dbReference>
<dbReference type="Gene3D" id="3.30.420.10">
    <property type="entry name" value="Ribonuclease H-like superfamily/Ribonuclease H"/>
    <property type="match status" value="1"/>
</dbReference>
<proteinExistence type="predicted"/>
<protein>
    <recommendedName>
        <fullName evidence="1">Integrase catalytic domain-containing protein</fullName>
    </recommendedName>
</protein>
<dbReference type="InterPro" id="IPR021109">
    <property type="entry name" value="Peptidase_aspartic_dom_sf"/>
</dbReference>
<name>A0A653CS98_CALMS</name>
<dbReference type="InterPro" id="IPR041588">
    <property type="entry name" value="Integrase_H2C2"/>
</dbReference>
<evidence type="ECO:0000259" key="1">
    <source>
        <dbReference type="PROSITE" id="PS50994"/>
    </source>
</evidence>
<sequence>MSLKELIRNRGSIKQKLIFLEKFVETIKTSAPDSKPSLTDIEIRFKNHEGLLSEFDKIQSTIESKCNEEHLEEHYLEREEFQERYYVSQRFLSDYLKNAFDSVNQSQPQSNLVTNFDPLQNMLLPKIKLPTFSGEFQHWTPFKTSFMATILNNVYLNDNQRFQFLKVSLQGYALRLIEGLENVVNPFEKAWQLLCDRFDKKHFILDCHLKALLSLQSLQRENYSSFRALLDEVSKHLTALDGLGVSKEELFDSFLIHVISSKLDKNTLRVWKERKHNTELPSINEFMDFLKDKSDILQSLDASDQKGNTTSHKFHQYSNKPTCQVNVAVNRTIKCNYCKKDHTIYKCSEFLALSVDERIKKVQSLNLCLNCLLTGHDASKCRLNTCSVCKHKHNTLLHKYVKTNADSNVETQPSASSLENSTRVQNFSIQSQEPIDASKSNHVLLSTIACKTKDAQGNLHDCRALLDCGAQTNLITEKLCKKLNIPLESTNISLLGFNQAKSHLNRKCLVRLFSNYNNYQCDISCLVVPVITCSIPPHHFDVSQLGIPSNIPLSDPTFECPRDVDLLLGASIFWELLLTGKIQLGKNLPSLYNTQFGWIVTGNIPIQNNISVCNLTTVHIPEDDQLKKFWELEELKNTPLKSADDLECEALFEKDTSRSENGQFVVKFPLKYSPQLLGDSQETAIKRFISLEKKFGNETFKILYSDFIHEYKALGHMTLVSTDSEETSYFLPHHGVLKESSITTKLRTVFDGSCKTSTGWSLNDLQYIGPKVQNDIYDILLRFRTYLFVVSADVSKMYRQIIMHPDHRHLQKIIWRDNPEQEFSIYQLNTVTYGTRAAPYLAIKCVQQLAHEHKHQFPDACQTILRDMYVDDLLSGSNDLDELKRRCKDIYAILESANFILRKWNSNNRDVISSFSNSTIENSVLNIGDQTSCSTLGIQWVNTSDVLKYKIKDLSSENNITKRYILSIIAQIYDPLGLLSPAIILIKILIQELWSLHIPWDSSIPADLKGRWIQFQHELLTLNSLNIPRNVIPKNFTIVDVHCFCDASNKAYASCVYVRSVDSDGNYQVHLLCSKTKVAPLKLLTIPKLELSACLLGAQLMQSVSQALQLQVPVIFWSDSQVALWWIQTEPSLLQVFVGNRVAKIQSLTSRESWKYVNTKNNPADIASRGVMPSNLLNNDLWFIGPHFLYLPSSEWPSTQIGTPTTDLPELRKNIKALNVISINNNDLFLKFSSIIKLRRIIALCQRFVYNLRNKTNKKLGPIVSIELDDANKTLVKLAQQESFPVELAMLQKEGFIKPNNKLSSLSLFLDDNNIMRVGGRLKNTYLPFNFKHPILLSSKHPLTILIFQHKHAQLLHSGPQLLLSSIRQFYWPVGGTALAKKVVRQCKVCFKARPTFYQCPMSSLPDARIKPKLPFDVTGLDFAGPFMILNKKGRGAQLHKCYLAIFVCFCTKAIHIEIVTDLTTENFMAAFRRFISRRGIPSEVYTDNGSTFVGAHNQLKELGHFLHKKQDSIVDSVSELNIKWHFIPPYTPNHGGLWEAAVKSTKFHLKRVLINNNVTYEEFSTLVVQIEGILNSRPLVALSNDPNDLSSITPAHFLIGRPITALPDNDLNPIPMYRLTRLRHVQKLYQQVWHQFSTRYLSQLHHQYKWKDGPVKATVDSLVLMKHDHMPPIKWPIGRIIKLHYGTDGVPRTADVKTSKGITARSIRHLCPLPLQDDLDN</sequence>
<dbReference type="Pfam" id="PF18701">
    <property type="entry name" value="DUF5641"/>
    <property type="match status" value="1"/>
</dbReference>
<dbReference type="Proteomes" id="UP000410492">
    <property type="component" value="Unassembled WGS sequence"/>
</dbReference>
<keyword evidence="3" id="KW-1185">Reference proteome</keyword>
<dbReference type="InterPro" id="IPR040676">
    <property type="entry name" value="DUF5641"/>
</dbReference>
<dbReference type="GO" id="GO:0003676">
    <property type="term" value="F:nucleic acid binding"/>
    <property type="evidence" value="ECO:0007669"/>
    <property type="project" value="InterPro"/>
</dbReference>
<dbReference type="InterPro" id="IPR000477">
    <property type="entry name" value="RT_dom"/>
</dbReference>
<evidence type="ECO:0000313" key="2">
    <source>
        <dbReference type="EMBL" id="VEN50686.1"/>
    </source>
</evidence>
<dbReference type="Pfam" id="PF05380">
    <property type="entry name" value="Peptidase_A17"/>
    <property type="match status" value="1"/>
</dbReference>
<dbReference type="PROSITE" id="PS50994">
    <property type="entry name" value="INTEGRASE"/>
    <property type="match status" value="1"/>
</dbReference>
<dbReference type="InterPro" id="IPR012337">
    <property type="entry name" value="RNaseH-like_sf"/>
</dbReference>
<dbReference type="InterPro" id="IPR043128">
    <property type="entry name" value="Rev_trsase/Diguanyl_cyclase"/>
</dbReference>
<dbReference type="EMBL" id="CAACVG010008664">
    <property type="protein sequence ID" value="VEN50686.1"/>
    <property type="molecule type" value="Genomic_DNA"/>
</dbReference>
<dbReference type="CDD" id="cd00303">
    <property type="entry name" value="retropepsin_like"/>
    <property type="match status" value="1"/>
</dbReference>
<dbReference type="Gene3D" id="3.30.70.270">
    <property type="match status" value="1"/>
</dbReference>
<accession>A0A653CS98</accession>
<dbReference type="InterPro" id="IPR001584">
    <property type="entry name" value="Integrase_cat-core"/>
</dbReference>
<dbReference type="PANTHER" id="PTHR47331:SF1">
    <property type="entry name" value="GAG-LIKE PROTEIN"/>
    <property type="match status" value="1"/>
</dbReference>
<dbReference type="GO" id="GO:0015074">
    <property type="term" value="P:DNA integration"/>
    <property type="evidence" value="ECO:0007669"/>
    <property type="project" value="InterPro"/>
</dbReference>
<reference evidence="2 3" key="1">
    <citation type="submission" date="2019-01" db="EMBL/GenBank/DDBJ databases">
        <authorList>
            <person name="Sayadi A."/>
        </authorList>
    </citation>
    <scope>NUCLEOTIDE SEQUENCE [LARGE SCALE GENOMIC DNA]</scope>
</reference>
<dbReference type="SUPFAM" id="SSF56672">
    <property type="entry name" value="DNA/RNA polymerases"/>
    <property type="match status" value="1"/>
</dbReference>
<dbReference type="Pfam" id="PF00665">
    <property type="entry name" value="rve"/>
    <property type="match status" value="1"/>
</dbReference>
<dbReference type="Gene3D" id="2.40.70.10">
    <property type="entry name" value="Acid Proteases"/>
    <property type="match status" value="1"/>
</dbReference>
<dbReference type="GO" id="GO:0042575">
    <property type="term" value="C:DNA polymerase complex"/>
    <property type="evidence" value="ECO:0007669"/>
    <property type="project" value="UniProtKB-ARBA"/>
</dbReference>
<dbReference type="Pfam" id="PF00078">
    <property type="entry name" value="RVT_1"/>
    <property type="match status" value="1"/>
</dbReference>
<gene>
    <name evidence="2" type="ORF">CALMAC_LOCUS11350</name>
</gene>
<evidence type="ECO:0000313" key="3">
    <source>
        <dbReference type="Proteomes" id="UP000410492"/>
    </source>
</evidence>
<dbReference type="GO" id="GO:0071897">
    <property type="term" value="P:DNA biosynthetic process"/>
    <property type="evidence" value="ECO:0007669"/>
    <property type="project" value="UniProtKB-ARBA"/>
</dbReference>
<dbReference type="InterPro" id="IPR005312">
    <property type="entry name" value="DUF1759"/>
</dbReference>
<dbReference type="InterPro" id="IPR036397">
    <property type="entry name" value="RNaseH_sf"/>
</dbReference>
<dbReference type="PANTHER" id="PTHR47331">
    <property type="entry name" value="PHD-TYPE DOMAIN-CONTAINING PROTEIN"/>
    <property type="match status" value="1"/>
</dbReference>
<dbReference type="OrthoDB" id="7764418at2759"/>
<dbReference type="SUPFAM" id="SSF53098">
    <property type="entry name" value="Ribonuclease H-like"/>
    <property type="match status" value="1"/>
</dbReference>